<proteinExistence type="predicted"/>
<keyword evidence="3" id="KW-1185">Reference proteome</keyword>
<feature type="transmembrane region" description="Helical" evidence="1">
    <location>
        <begin position="7"/>
        <end position="25"/>
    </location>
</feature>
<dbReference type="EMBL" id="WABS01000033">
    <property type="protein sequence ID" value="MBI0555964.1"/>
    <property type="molecule type" value="Genomic_DNA"/>
</dbReference>
<keyword evidence="1" id="KW-1133">Transmembrane helix</keyword>
<accession>A0ABS0S261</accession>
<organism evidence="2 3">
    <name type="scientific">Pectobacterium parmentieri</name>
    <dbReference type="NCBI Taxonomy" id="1905730"/>
    <lineage>
        <taxon>Bacteria</taxon>
        <taxon>Pseudomonadati</taxon>
        <taxon>Pseudomonadota</taxon>
        <taxon>Gammaproteobacteria</taxon>
        <taxon>Enterobacterales</taxon>
        <taxon>Pectobacteriaceae</taxon>
        <taxon>Pectobacterium</taxon>
    </lineage>
</organism>
<comment type="caution">
    <text evidence="2">The sequence shown here is derived from an EMBL/GenBank/DDBJ whole genome shotgun (WGS) entry which is preliminary data.</text>
</comment>
<gene>
    <name evidence="2" type="ORF">F6Q06_15955</name>
</gene>
<protein>
    <submittedName>
        <fullName evidence="2">Uncharacterized protein</fullName>
    </submittedName>
</protein>
<keyword evidence="1" id="KW-0472">Membrane</keyword>
<evidence type="ECO:0000313" key="2">
    <source>
        <dbReference type="EMBL" id="MBI0555964.1"/>
    </source>
</evidence>
<dbReference type="Proteomes" id="UP001194579">
    <property type="component" value="Unassembled WGS sequence"/>
</dbReference>
<evidence type="ECO:0000256" key="1">
    <source>
        <dbReference type="SAM" id="Phobius"/>
    </source>
</evidence>
<keyword evidence="1" id="KW-0812">Transmembrane</keyword>
<name>A0ABS0S261_PECPM</name>
<sequence>MLNKQQLTSYISFSAVPLSVFWLILEPGIEPIIVGLYGINSIIGQGFPWNTKKYASLRNKGTVSFNFNKNCNKYEFGKDNVFFETQWSSASDSSIHAYARTPSVQAVAVVPDKANINEIQDATNYEFTDHECPQKGEILLLKNRFGNYAALKILDIKDRSRNHDIDELTVEYVINPSGITDFR</sequence>
<dbReference type="GeneID" id="90762277"/>
<dbReference type="RefSeq" id="WP_012822431.1">
    <property type="nucleotide sequence ID" value="NZ_JAWQQF010000005.1"/>
</dbReference>
<evidence type="ECO:0000313" key="3">
    <source>
        <dbReference type="Proteomes" id="UP001194579"/>
    </source>
</evidence>
<reference evidence="3" key="1">
    <citation type="submission" date="2023-07" db="EMBL/GenBank/DDBJ databases">
        <title>Identification of Pectobacterium versatile causing blackleg of potato from New York State with a whole genome sequencing approach.</title>
        <authorList>
            <person name="Ma X."/>
            <person name="Swingle B."/>
        </authorList>
    </citation>
    <scope>NUCLEOTIDE SEQUENCE [LARGE SCALE GENOMIC DNA]</scope>
    <source>
        <strain evidence="3">NY1588A</strain>
    </source>
</reference>